<dbReference type="EMBL" id="BMOL01000023">
    <property type="protein sequence ID" value="GGL92387.1"/>
    <property type="molecule type" value="Genomic_DNA"/>
</dbReference>
<keyword evidence="2" id="KW-1185">Reference proteome</keyword>
<protein>
    <submittedName>
        <fullName evidence="1">Uncharacterized protein</fullName>
    </submittedName>
</protein>
<organism evidence="1 2">
    <name type="scientific">Deinococcus aerolatus</name>
    <dbReference type="NCBI Taxonomy" id="522487"/>
    <lineage>
        <taxon>Bacteria</taxon>
        <taxon>Thermotogati</taxon>
        <taxon>Deinococcota</taxon>
        <taxon>Deinococci</taxon>
        <taxon>Deinococcales</taxon>
        <taxon>Deinococcaceae</taxon>
        <taxon>Deinococcus</taxon>
    </lineage>
</organism>
<reference evidence="2" key="1">
    <citation type="journal article" date="2019" name="Int. J. Syst. Evol. Microbiol.">
        <title>The Global Catalogue of Microorganisms (GCM) 10K type strain sequencing project: providing services to taxonomists for standard genome sequencing and annotation.</title>
        <authorList>
            <consortium name="The Broad Institute Genomics Platform"/>
            <consortium name="The Broad Institute Genome Sequencing Center for Infectious Disease"/>
            <person name="Wu L."/>
            <person name="Ma J."/>
        </authorList>
    </citation>
    <scope>NUCLEOTIDE SEQUENCE [LARGE SCALE GENOMIC DNA]</scope>
    <source>
        <strain evidence="2">JCM 15442</strain>
    </source>
</reference>
<gene>
    <name evidence="1" type="ORF">GCM10010840_33140</name>
</gene>
<comment type="caution">
    <text evidence="1">The sequence shown here is derived from an EMBL/GenBank/DDBJ whole genome shotgun (WGS) entry which is preliminary data.</text>
</comment>
<proteinExistence type="predicted"/>
<name>A0ABQ2GFI1_9DEIO</name>
<evidence type="ECO:0000313" key="2">
    <source>
        <dbReference type="Proteomes" id="UP000639973"/>
    </source>
</evidence>
<sequence length="91" mass="8671">MSNTATVTGGVFEVLVLFAASGFRASGNSAQACGMPITLRFHCWGYRGSLGRYTLGSAGLVGGVTGSRGGAGGGRGGDVGAISGGGSVGGV</sequence>
<accession>A0ABQ2GFI1</accession>
<evidence type="ECO:0000313" key="1">
    <source>
        <dbReference type="EMBL" id="GGL92387.1"/>
    </source>
</evidence>
<dbReference type="Proteomes" id="UP000639973">
    <property type="component" value="Unassembled WGS sequence"/>
</dbReference>